<keyword evidence="6" id="KW-0206">Cytoskeleton</keyword>
<dbReference type="GO" id="GO:0051661">
    <property type="term" value="P:maintenance of centrosome location"/>
    <property type="evidence" value="ECO:0007669"/>
    <property type="project" value="TreeGrafter"/>
</dbReference>
<proteinExistence type="inferred from homology"/>
<dbReference type="InterPro" id="IPR012945">
    <property type="entry name" value="Tubulin-bd_cofactor_C_dom"/>
</dbReference>
<evidence type="ECO:0000256" key="5">
    <source>
        <dbReference type="ARBA" id="ARBA00022490"/>
    </source>
</evidence>
<dbReference type="Gene3D" id="2.160.20.70">
    <property type="match status" value="1"/>
</dbReference>
<evidence type="ECO:0000256" key="3">
    <source>
        <dbReference type="ARBA" id="ARBA00008848"/>
    </source>
</evidence>
<evidence type="ECO:0000313" key="10">
    <source>
        <dbReference type="Proteomes" id="UP000324632"/>
    </source>
</evidence>
<dbReference type="GO" id="GO:0051684">
    <property type="term" value="P:maintenance of Golgi location"/>
    <property type="evidence" value="ECO:0007669"/>
    <property type="project" value="TreeGrafter"/>
</dbReference>
<dbReference type="GO" id="GO:0031616">
    <property type="term" value="C:spindle pole centrosome"/>
    <property type="evidence" value="ECO:0007669"/>
    <property type="project" value="TreeGrafter"/>
</dbReference>
<name>A0A5A9P1I4_9TELE</name>
<feature type="region of interest" description="Disordered" evidence="7">
    <location>
        <begin position="140"/>
        <end position="162"/>
    </location>
</feature>
<dbReference type="SMART" id="SM00673">
    <property type="entry name" value="CARP"/>
    <property type="match status" value="1"/>
</dbReference>
<gene>
    <name evidence="9" type="ORF">E1301_Tti008589</name>
</gene>
<dbReference type="InterPro" id="IPR039589">
    <property type="entry name" value="TBCC1"/>
</dbReference>
<dbReference type="PANTHER" id="PTHR16052:SF0">
    <property type="entry name" value="TBCC DOMAIN-CONTAINING PROTEIN 1"/>
    <property type="match status" value="1"/>
</dbReference>
<dbReference type="InterPro" id="IPR016098">
    <property type="entry name" value="CAP/MinC_C"/>
</dbReference>
<reference evidence="9 10" key="1">
    <citation type="journal article" date="2019" name="Mol. Ecol. Resour.">
        <title>Chromosome-level genome assembly of Triplophysa tibetana, a fish adapted to the harsh high-altitude environment of the Tibetan Plateau.</title>
        <authorList>
            <person name="Yang X."/>
            <person name="Liu H."/>
            <person name="Ma Z."/>
            <person name="Zou Y."/>
            <person name="Zou M."/>
            <person name="Mao Y."/>
            <person name="Li X."/>
            <person name="Wang H."/>
            <person name="Chen T."/>
            <person name="Wang W."/>
            <person name="Yang R."/>
        </authorList>
    </citation>
    <scope>NUCLEOTIDE SEQUENCE [LARGE SCALE GENOMIC DNA]</scope>
    <source>
        <strain evidence="9">TTIB1903HZAU</strain>
        <tissue evidence="9">Muscle</tissue>
    </source>
</reference>
<dbReference type="InterPro" id="IPR036223">
    <property type="entry name" value="CAP_C_sf"/>
</dbReference>
<protein>
    <recommendedName>
        <fullName evidence="4">TBCC domain-containing protein 1</fullName>
    </recommendedName>
</protein>
<dbReference type="Proteomes" id="UP000324632">
    <property type="component" value="Chromosome 10"/>
</dbReference>
<dbReference type="PANTHER" id="PTHR16052">
    <property type="entry name" value="TBCC DOMAIN-CONTAINING PROTEIN 1"/>
    <property type="match status" value="1"/>
</dbReference>
<comment type="similarity">
    <text evidence="3">Belongs to the TBCC family.</text>
</comment>
<dbReference type="PROSITE" id="PS51329">
    <property type="entry name" value="C_CAP_COFACTOR_C"/>
    <property type="match status" value="1"/>
</dbReference>
<evidence type="ECO:0000256" key="4">
    <source>
        <dbReference type="ARBA" id="ARBA00017559"/>
    </source>
</evidence>
<accession>A0A5A9P1I4</accession>
<evidence type="ECO:0000259" key="8">
    <source>
        <dbReference type="PROSITE" id="PS51329"/>
    </source>
</evidence>
<evidence type="ECO:0000256" key="6">
    <source>
        <dbReference type="ARBA" id="ARBA00023212"/>
    </source>
</evidence>
<dbReference type="AlphaFoldDB" id="A0A5A9P1I4"/>
<comment type="subcellular location">
    <subcellularLocation>
        <location evidence="1">Cytoplasm</location>
        <location evidence="1">Cytoskeleton</location>
        <location evidence="1">Microtubule organizing center</location>
        <location evidence="1">Centrosome</location>
    </subcellularLocation>
    <subcellularLocation>
        <location evidence="2">Cytoplasm</location>
        <location evidence="2">Cytoskeleton</location>
        <location evidence="2">Spindle pole</location>
    </subcellularLocation>
</comment>
<keyword evidence="10" id="KW-1185">Reference proteome</keyword>
<keyword evidence="5" id="KW-0963">Cytoplasm</keyword>
<dbReference type="EMBL" id="SOYY01000010">
    <property type="protein sequence ID" value="KAA0715750.1"/>
    <property type="molecule type" value="Genomic_DNA"/>
</dbReference>
<evidence type="ECO:0000256" key="2">
    <source>
        <dbReference type="ARBA" id="ARBA00004647"/>
    </source>
</evidence>
<evidence type="ECO:0000256" key="1">
    <source>
        <dbReference type="ARBA" id="ARBA00004300"/>
    </source>
</evidence>
<feature type="compositionally biased region" description="Low complexity" evidence="7">
    <location>
        <begin position="140"/>
        <end position="152"/>
    </location>
</feature>
<organism evidence="9 10">
    <name type="scientific">Triplophysa tibetana</name>
    <dbReference type="NCBI Taxonomy" id="1572043"/>
    <lineage>
        <taxon>Eukaryota</taxon>
        <taxon>Metazoa</taxon>
        <taxon>Chordata</taxon>
        <taxon>Craniata</taxon>
        <taxon>Vertebrata</taxon>
        <taxon>Euteleostomi</taxon>
        <taxon>Actinopterygii</taxon>
        <taxon>Neopterygii</taxon>
        <taxon>Teleostei</taxon>
        <taxon>Ostariophysi</taxon>
        <taxon>Cypriniformes</taxon>
        <taxon>Nemacheilidae</taxon>
        <taxon>Triplophysa</taxon>
    </lineage>
</organism>
<dbReference type="InterPro" id="IPR017901">
    <property type="entry name" value="C-CAP_CF_C-like"/>
</dbReference>
<sequence>MEKHTACVWPRLEPFLIGVLPVSPPSKYNMHYLRKMVCYVRNRDGCFPRLGWHMWRHIACGKLQLAEELAWVYFETFDLLMPHSAERRLEWAEALSQCHTPKELDRQRGKLSVDTLQFLLFLYLQQLNRISLRTSLIGEEWPSPRSRSPSSSSERETKISSQNKNWDDQAHLTFIHTHLPEILELLVEPGQLSDSGQILRDSQLTPEALESLSLLLEGSANPGRTVHPIHKLLSRAPLQAQAGFSKLNRTYSLQQLQGFLRKTLCPNPFGISICSQSGKKLAWALQVEGILKKAKIFRNSHTAPPGSRLVLMSQVCKQTLAKDSEKLNNANVKLHRCSDAFIYLLSPLRSVTLDKCRNTTVVLGPVGTSVHIQSCENVRVVCAAGRLTVGTSFQCTIHTLTPTRPLLLPGNVSLTLGPFHTYYPILEDHMASVGLAVVPNLWDQPLLFGAEGSAPDTSGYRILPPSEFYPLVIPFQMDGDNCEIPWSLPEEYQKAVESREQTVQEWQKTVKDTHLNK</sequence>
<dbReference type="Pfam" id="PF07986">
    <property type="entry name" value="TBCC"/>
    <property type="match status" value="1"/>
</dbReference>
<feature type="domain" description="C-CAP/cofactor C-like" evidence="8">
    <location>
        <begin position="304"/>
        <end position="450"/>
    </location>
</feature>
<dbReference type="SUPFAM" id="SSF69340">
    <property type="entry name" value="C-terminal domain of adenylylcyclase associated protein"/>
    <property type="match status" value="1"/>
</dbReference>
<comment type="caution">
    <text evidence="9">The sequence shown here is derived from an EMBL/GenBank/DDBJ whole genome shotgun (WGS) entry which is preliminary data.</text>
</comment>
<dbReference type="InterPro" id="IPR006599">
    <property type="entry name" value="CARP_motif"/>
</dbReference>
<evidence type="ECO:0000313" key="9">
    <source>
        <dbReference type="EMBL" id="KAA0715750.1"/>
    </source>
</evidence>
<evidence type="ECO:0000256" key="7">
    <source>
        <dbReference type="SAM" id="MobiDB-lite"/>
    </source>
</evidence>